<reference evidence="2" key="1">
    <citation type="submission" date="2019-02" db="EMBL/GenBank/DDBJ databases">
        <authorList>
            <person name="Li S.-H."/>
        </authorList>
    </citation>
    <scope>NUCLEOTIDE SEQUENCE</scope>
    <source>
        <strain evidence="2">IMCC8485</strain>
    </source>
</reference>
<gene>
    <name evidence="2" type="ORF">EYC87_00170</name>
</gene>
<feature type="region of interest" description="Disordered" evidence="1">
    <location>
        <begin position="6"/>
        <end position="28"/>
    </location>
</feature>
<name>A0ABT3SPT9_9GAMM</name>
<evidence type="ECO:0000313" key="2">
    <source>
        <dbReference type="EMBL" id="MCX2971997.1"/>
    </source>
</evidence>
<dbReference type="Proteomes" id="UP001143307">
    <property type="component" value="Unassembled WGS sequence"/>
</dbReference>
<evidence type="ECO:0000313" key="3">
    <source>
        <dbReference type="Proteomes" id="UP001143307"/>
    </source>
</evidence>
<accession>A0ABT3SPT9</accession>
<protein>
    <recommendedName>
        <fullName evidence="4">Glycosyl hydrolase 36 catalytic domain-containing protein</fullName>
    </recommendedName>
</protein>
<evidence type="ECO:0000256" key="1">
    <source>
        <dbReference type="SAM" id="MobiDB-lite"/>
    </source>
</evidence>
<proteinExistence type="predicted"/>
<dbReference type="EMBL" id="SHNP01000001">
    <property type="protein sequence ID" value="MCX2971997.1"/>
    <property type="molecule type" value="Genomic_DNA"/>
</dbReference>
<feature type="compositionally biased region" description="Polar residues" evidence="1">
    <location>
        <begin position="13"/>
        <end position="24"/>
    </location>
</feature>
<evidence type="ECO:0008006" key="4">
    <source>
        <dbReference type="Google" id="ProtNLM"/>
    </source>
</evidence>
<organism evidence="2 3">
    <name type="scientific">Candidatus Seongchinamella marina</name>
    <dbReference type="NCBI Taxonomy" id="2518990"/>
    <lineage>
        <taxon>Bacteria</taxon>
        <taxon>Pseudomonadati</taxon>
        <taxon>Pseudomonadota</taxon>
        <taxon>Gammaproteobacteria</taxon>
        <taxon>Cellvibrionales</taxon>
        <taxon>Halieaceae</taxon>
        <taxon>Seongchinamella</taxon>
    </lineage>
</organism>
<sequence>MVAFQARADQENKNMTPGQHNDNAVPNGEFTTLDGERYYAIYDVDHMAPFLISLASDSDHWMFVASNGGLTAGRISPETALFPYITVDNIYDSTAKTGCKTLLRVVNEGTTQLWEPFNTEKGSDYAIRRNLYRNQLGNKLVFEEINNDLSLCFRYTWATSERFGFVRSCTLHNTGATSTDVEVLDGIQNILPAGTPRHTQTDSSYLVDAYKLSQLDAATGLAFYTLFSGISDRAEPKESLRANTVFFLGSEQPRILLCATQVQQFKRGQPISTEPAIRGIRGAYLAHFKLDLLSDGASHWQFVIGSESSQAECSQLRNELVDPDSLANLVARDVATGSDSLAKIMASADAYQCTSEEIVTTHHYANVLYNVFRGGIPDEQYQVSAKHLQGHVRHFNAQVYQQNRSFLERLPQNIDVGELLECVSALNQPQLMRLTMEYLPITFGRRHGDPSRPWNLFEIRLRDEQGERLLTYQGNWRDIFQNWEALLFSYPAFTENVIAKFVNASTVDGFNPYRMTSAGIDWEVEDPEDPWSYIGYWGDHQIIYLLKLLELSRNFHPDRLNELLNKPLFSYANVPYRIKPYADLLADPKSTVVFDADLARTIESRVETMGADGKLVLDASGQVYQVTLLEKLLVTLLTKVSNLVIDGGIWLNTQRPEWNDANNALVGNGLSMVTLYYLRRYLLFMQDITAQQSSDVTVSNEVADWLQGAVAVLQDTAESAFSSADRQQMLTRMGEAYGDYRLKVYEQEGFSGARGVSPHTMDELLQRSLQVVDRSIRNNLREDGLYHAYNLLDQRQGDIQFEHLYPMLEGQVAVLSSGALDPVEVIDVLNRLYDSAMYTAREDSFLLYPDREVDGFLDKNLFPREDAQAAALLETMLTSGDYRIAEPDGEASLRFSPRLVNINALDELLDDLEADYPQQVPASRESIRELYERVFHHRAFTGRSGGMFAFEGLGSIYWHMISKLMLAIQENFFSAYDQQSDPAAVKALGDLYYRVRKGIGFNKAPADYGAFPADPYSHTPAHLGAQQPGMTGQVKEEILTRFGELGVRISEGRVQFDVALLREVEFIAQDTTFRYLDTEGAWQEIAVPARGLAFTCWQVPVVYRLVDSAVSLTLIDADDEALHLQELEIPKQIASDLFARNGRVKRIELELLPSMLLAARD</sequence>
<keyword evidence="3" id="KW-1185">Reference proteome</keyword>
<comment type="caution">
    <text evidence="2">The sequence shown here is derived from an EMBL/GenBank/DDBJ whole genome shotgun (WGS) entry which is preliminary data.</text>
</comment>